<keyword evidence="2" id="KW-1185">Reference proteome</keyword>
<comment type="caution">
    <text evidence="1">The sequence shown here is derived from an EMBL/GenBank/DDBJ whole genome shotgun (WGS) entry which is preliminary data.</text>
</comment>
<evidence type="ECO:0000313" key="2">
    <source>
        <dbReference type="Proteomes" id="UP001208570"/>
    </source>
</evidence>
<sequence>GEIVNWCGTSQSKLRHFKPQTQLVASSEMHCVILLLTHKETDWLSQTAEYTDGLCTLYGEIVESQGCSDNTKTGYWSRDLSTQDWIPIFRAYNGSGLNVYDAWNSTDDINMESDEGPSPLLRQPSMWPLIKEVTI</sequence>
<evidence type="ECO:0000313" key="1">
    <source>
        <dbReference type="EMBL" id="KAK2164602.1"/>
    </source>
</evidence>
<reference evidence="1" key="1">
    <citation type="journal article" date="2023" name="Mol. Biol. Evol.">
        <title>Third-Generation Sequencing Reveals the Adaptive Role of the Epigenome in Three Deep-Sea Polychaetes.</title>
        <authorList>
            <person name="Perez M."/>
            <person name="Aroh O."/>
            <person name="Sun Y."/>
            <person name="Lan Y."/>
            <person name="Juniper S.K."/>
            <person name="Young C.R."/>
            <person name="Angers B."/>
            <person name="Qian P.Y."/>
        </authorList>
    </citation>
    <scope>NUCLEOTIDE SEQUENCE</scope>
    <source>
        <strain evidence="1">P08H-3</strain>
    </source>
</reference>
<proteinExistence type="predicted"/>
<accession>A0AAD9NBW4</accession>
<dbReference type="AlphaFoldDB" id="A0AAD9NBW4"/>
<dbReference type="Proteomes" id="UP001208570">
    <property type="component" value="Unassembled WGS sequence"/>
</dbReference>
<feature type="non-terminal residue" evidence="1">
    <location>
        <position position="1"/>
    </location>
</feature>
<gene>
    <name evidence="1" type="ORF">LSH36_61g05015</name>
</gene>
<dbReference type="EMBL" id="JAODUP010000061">
    <property type="protein sequence ID" value="KAK2164602.1"/>
    <property type="molecule type" value="Genomic_DNA"/>
</dbReference>
<organism evidence="1 2">
    <name type="scientific">Paralvinella palmiformis</name>
    <dbReference type="NCBI Taxonomy" id="53620"/>
    <lineage>
        <taxon>Eukaryota</taxon>
        <taxon>Metazoa</taxon>
        <taxon>Spiralia</taxon>
        <taxon>Lophotrochozoa</taxon>
        <taxon>Annelida</taxon>
        <taxon>Polychaeta</taxon>
        <taxon>Sedentaria</taxon>
        <taxon>Canalipalpata</taxon>
        <taxon>Terebellida</taxon>
        <taxon>Terebelliformia</taxon>
        <taxon>Alvinellidae</taxon>
        <taxon>Paralvinella</taxon>
    </lineage>
</organism>
<name>A0AAD9NBW4_9ANNE</name>
<protein>
    <submittedName>
        <fullName evidence="1">Uncharacterized protein</fullName>
    </submittedName>
</protein>